<evidence type="ECO:0000256" key="3">
    <source>
        <dbReference type="ARBA" id="ARBA00023015"/>
    </source>
</evidence>
<evidence type="ECO:0000256" key="4">
    <source>
        <dbReference type="ARBA" id="ARBA00023163"/>
    </source>
</evidence>
<protein>
    <recommendedName>
        <fullName evidence="6">Mediator of RNA polymerase II transcription subunit 10</fullName>
    </recommendedName>
    <alternativeName>
        <fullName evidence="6">Mediator complex subunit 10</fullName>
    </alternativeName>
</protein>
<evidence type="ECO:0000256" key="2">
    <source>
        <dbReference type="ARBA" id="ARBA00005389"/>
    </source>
</evidence>
<evidence type="ECO:0000313" key="9">
    <source>
        <dbReference type="Proteomes" id="UP000294933"/>
    </source>
</evidence>
<dbReference type="GO" id="GO:0006357">
    <property type="term" value="P:regulation of transcription by RNA polymerase II"/>
    <property type="evidence" value="ECO:0007669"/>
    <property type="project" value="InterPro"/>
</dbReference>
<gene>
    <name evidence="6" type="primary">MED10</name>
    <name evidence="8" type="ORF">BD410DRAFT_779504</name>
</gene>
<evidence type="ECO:0000256" key="1">
    <source>
        <dbReference type="ARBA" id="ARBA00004123"/>
    </source>
</evidence>
<dbReference type="STRING" id="50990.A0A4V3AZI1"/>
<comment type="subunit">
    <text evidence="6">Component of the Mediator complex.</text>
</comment>
<evidence type="ECO:0000256" key="5">
    <source>
        <dbReference type="ARBA" id="ARBA00023242"/>
    </source>
</evidence>
<comment type="function">
    <text evidence="6">Component of the Mediator complex, a coactivator involved in the regulated transcription of nearly all RNA polymerase II-dependent genes. Mediator functions as a bridge to convey information from gene-specific regulatory proteins to the basal RNA polymerase II transcription machinery. Mediator is recruited to promoters by direct interactions with regulatory proteins and serves as a scaffold for the assembly of a functional preinitiation complex with RNA polymerase II and the general transcription factors.</text>
</comment>
<dbReference type="GO" id="GO:0003712">
    <property type="term" value="F:transcription coregulator activity"/>
    <property type="evidence" value="ECO:0007669"/>
    <property type="project" value="InterPro"/>
</dbReference>
<name>A0A4V3AZI1_9AGAM</name>
<dbReference type="AlphaFoldDB" id="A0A4V3AZI1"/>
<feature type="compositionally biased region" description="Low complexity" evidence="7">
    <location>
        <begin position="1"/>
        <end position="12"/>
    </location>
</feature>
<accession>A0A4V3AZI1</accession>
<keyword evidence="6" id="KW-0010">Activator</keyword>
<dbReference type="EMBL" id="ML170156">
    <property type="protein sequence ID" value="TDL29178.1"/>
    <property type="molecule type" value="Genomic_DNA"/>
</dbReference>
<evidence type="ECO:0000313" key="8">
    <source>
        <dbReference type="EMBL" id="TDL29178.1"/>
    </source>
</evidence>
<keyword evidence="4 6" id="KW-0804">Transcription</keyword>
<proteinExistence type="inferred from homology"/>
<dbReference type="GO" id="GO:0016592">
    <property type="term" value="C:mediator complex"/>
    <property type="evidence" value="ECO:0007669"/>
    <property type="project" value="InterPro"/>
</dbReference>
<dbReference type="OrthoDB" id="337270at2759"/>
<comment type="subcellular location">
    <subcellularLocation>
        <location evidence="1 6">Nucleus</location>
    </subcellularLocation>
</comment>
<dbReference type="Proteomes" id="UP000294933">
    <property type="component" value="Unassembled WGS sequence"/>
</dbReference>
<evidence type="ECO:0000256" key="7">
    <source>
        <dbReference type="SAM" id="MobiDB-lite"/>
    </source>
</evidence>
<feature type="region of interest" description="Disordered" evidence="7">
    <location>
        <begin position="51"/>
        <end position="73"/>
    </location>
</feature>
<organism evidence="8 9">
    <name type="scientific">Rickenella mellea</name>
    <dbReference type="NCBI Taxonomy" id="50990"/>
    <lineage>
        <taxon>Eukaryota</taxon>
        <taxon>Fungi</taxon>
        <taxon>Dikarya</taxon>
        <taxon>Basidiomycota</taxon>
        <taxon>Agaricomycotina</taxon>
        <taxon>Agaricomycetes</taxon>
        <taxon>Hymenochaetales</taxon>
        <taxon>Rickenellaceae</taxon>
        <taxon>Rickenella</taxon>
    </lineage>
</organism>
<dbReference type="InterPro" id="IPR019145">
    <property type="entry name" value="Mediator_Med10"/>
</dbReference>
<keyword evidence="3 6" id="KW-0805">Transcription regulation</keyword>
<evidence type="ECO:0000256" key="6">
    <source>
        <dbReference type="RuleBase" id="RU364146"/>
    </source>
</evidence>
<reference evidence="8 9" key="1">
    <citation type="submission" date="2018-06" db="EMBL/GenBank/DDBJ databases">
        <title>A transcriptomic atlas of mushroom development highlights an independent origin of complex multicellularity.</title>
        <authorList>
            <consortium name="DOE Joint Genome Institute"/>
            <person name="Krizsan K."/>
            <person name="Almasi E."/>
            <person name="Merenyi Z."/>
            <person name="Sahu N."/>
            <person name="Viragh M."/>
            <person name="Koszo T."/>
            <person name="Mondo S."/>
            <person name="Kiss B."/>
            <person name="Balint B."/>
            <person name="Kues U."/>
            <person name="Barry K."/>
            <person name="Hegedus J.C."/>
            <person name="Henrissat B."/>
            <person name="Johnson J."/>
            <person name="Lipzen A."/>
            <person name="Ohm R."/>
            <person name="Nagy I."/>
            <person name="Pangilinan J."/>
            <person name="Yan J."/>
            <person name="Xiong Y."/>
            <person name="Grigoriev I.V."/>
            <person name="Hibbett D.S."/>
            <person name="Nagy L.G."/>
        </authorList>
    </citation>
    <scope>NUCLEOTIDE SEQUENCE [LARGE SCALE GENOMIC DNA]</scope>
    <source>
        <strain evidence="8 9">SZMC22713</strain>
    </source>
</reference>
<keyword evidence="5 6" id="KW-0539">Nucleus</keyword>
<comment type="similarity">
    <text evidence="2 6">Belongs to the Mediator complex subunit 10 family.</text>
</comment>
<sequence length="177" mass="19052">MAPRVPSTASAPPDSPPPSHSPAPTGIQGELEVELLELANALYNLGTTVINDSTKEKPKPGQPDNGFGGKPVGQRVNDVIGSLITVEDLAARLPTMIPMQVLQDVDNAKNPMNLTRDRLERAATENQFMNGKIQAIDSYRKMLDTALATHFPELGPYLAVDQSSQDSTHEDAIKSEP</sequence>
<feature type="region of interest" description="Disordered" evidence="7">
    <location>
        <begin position="1"/>
        <end position="29"/>
    </location>
</feature>
<keyword evidence="9" id="KW-1185">Reference proteome</keyword>
<dbReference type="Pfam" id="PF09748">
    <property type="entry name" value="Med10"/>
    <property type="match status" value="1"/>
</dbReference>
<dbReference type="VEuPathDB" id="FungiDB:BD410DRAFT_779504"/>